<sequence>MFQEGKWLKKLPWFTAAGAGISVFVIAALQFFTEWKWGLADIWPIFILITGSAVAFWAFCVGAVWAVTDGRRVDHMAPQLWLWAAREFEKVAKDIIDILSDTSKVWPEAQFWMLHRLTKLMFVFCPDPHWRYAPMQKTRFELVNEFCQRFEIGVGVPKYEVWFSGMEEGYFTNGGLSIVVKKTYMQGGELKTDHHRYYEDPYTNKTS</sequence>
<keyword evidence="1" id="KW-0812">Transmembrane</keyword>
<dbReference type="EMBL" id="MEVA01000010">
    <property type="protein sequence ID" value="OGC47405.1"/>
    <property type="molecule type" value="Genomic_DNA"/>
</dbReference>
<feature type="transmembrane region" description="Helical" evidence="1">
    <location>
        <begin position="12"/>
        <end position="33"/>
    </location>
</feature>
<name>A0A1F4UR18_UNCKA</name>
<reference evidence="2 3" key="1">
    <citation type="journal article" date="2016" name="Nat. Commun.">
        <title>Thousands of microbial genomes shed light on interconnected biogeochemical processes in an aquifer system.</title>
        <authorList>
            <person name="Anantharaman K."/>
            <person name="Brown C.T."/>
            <person name="Hug L.A."/>
            <person name="Sharon I."/>
            <person name="Castelle C.J."/>
            <person name="Probst A.J."/>
            <person name="Thomas B.C."/>
            <person name="Singh A."/>
            <person name="Wilkins M.J."/>
            <person name="Karaoz U."/>
            <person name="Brodie E.L."/>
            <person name="Williams K.H."/>
            <person name="Hubbard S.S."/>
            <person name="Banfield J.F."/>
        </authorList>
    </citation>
    <scope>NUCLEOTIDE SEQUENCE [LARGE SCALE GENOMIC DNA]</scope>
</reference>
<dbReference type="AlphaFoldDB" id="A0A1F4UR18"/>
<organism evidence="2 3">
    <name type="scientific">candidate division WWE3 bacterium RIFCSPHIGHO2_01_FULL_42_13</name>
    <dbReference type="NCBI Taxonomy" id="1802617"/>
    <lineage>
        <taxon>Bacteria</taxon>
        <taxon>Katanobacteria</taxon>
    </lineage>
</organism>
<evidence type="ECO:0000256" key="1">
    <source>
        <dbReference type="SAM" id="Phobius"/>
    </source>
</evidence>
<gene>
    <name evidence="2" type="ORF">A2886_03165</name>
</gene>
<protein>
    <submittedName>
        <fullName evidence="2">Uncharacterized protein</fullName>
    </submittedName>
</protein>
<dbReference type="Proteomes" id="UP000176608">
    <property type="component" value="Unassembled WGS sequence"/>
</dbReference>
<proteinExistence type="predicted"/>
<keyword evidence="1" id="KW-1133">Transmembrane helix</keyword>
<evidence type="ECO:0000313" key="3">
    <source>
        <dbReference type="Proteomes" id="UP000176608"/>
    </source>
</evidence>
<evidence type="ECO:0000313" key="2">
    <source>
        <dbReference type="EMBL" id="OGC47405.1"/>
    </source>
</evidence>
<comment type="caution">
    <text evidence="2">The sequence shown here is derived from an EMBL/GenBank/DDBJ whole genome shotgun (WGS) entry which is preliminary data.</text>
</comment>
<accession>A0A1F4UR18</accession>
<feature type="transmembrane region" description="Helical" evidence="1">
    <location>
        <begin position="45"/>
        <end position="67"/>
    </location>
</feature>
<keyword evidence="1" id="KW-0472">Membrane</keyword>
<dbReference type="STRING" id="1802617.A2886_03165"/>